<dbReference type="AlphaFoldDB" id="A0A2P2NCE3"/>
<accession>A0A2P2NCE3</accession>
<evidence type="ECO:0000313" key="2">
    <source>
        <dbReference type="EMBL" id="MBX40137.1"/>
    </source>
</evidence>
<evidence type="ECO:0000256" key="1">
    <source>
        <dbReference type="SAM" id="Phobius"/>
    </source>
</evidence>
<keyword evidence="1" id="KW-0812">Transmembrane</keyword>
<reference evidence="2" key="1">
    <citation type="submission" date="2018-02" db="EMBL/GenBank/DDBJ databases">
        <title>Rhizophora mucronata_Transcriptome.</title>
        <authorList>
            <person name="Meera S.P."/>
            <person name="Sreeshan A."/>
            <person name="Augustine A."/>
        </authorList>
    </citation>
    <scope>NUCLEOTIDE SEQUENCE</scope>
    <source>
        <tissue evidence="2">Leaf</tissue>
    </source>
</reference>
<feature type="transmembrane region" description="Helical" evidence="1">
    <location>
        <begin position="6"/>
        <end position="25"/>
    </location>
</feature>
<name>A0A2P2NCE3_RHIMU</name>
<organism evidence="2">
    <name type="scientific">Rhizophora mucronata</name>
    <name type="common">Asiatic mangrove</name>
    <dbReference type="NCBI Taxonomy" id="61149"/>
    <lineage>
        <taxon>Eukaryota</taxon>
        <taxon>Viridiplantae</taxon>
        <taxon>Streptophyta</taxon>
        <taxon>Embryophyta</taxon>
        <taxon>Tracheophyta</taxon>
        <taxon>Spermatophyta</taxon>
        <taxon>Magnoliopsida</taxon>
        <taxon>eudicotyledons</taxon>
        <taxon>Gunneridae</taxon>
        <taxon>Pentapetalae</taxon>
        <taxon>rosids</taxon>
        <taxon>fabids</taxon>
        <taxon>Malpighiales</taxon>
        <taxon>Rhizophoraceae</taxon>
        <taxon>Rhizophora</taxon>
    </lineage>
</organism>
<proteinExistence type="predicted"/>
<keyword evidence="1" id="KW-1133">Transmembrane helix</keyword>
<keyword evidence="1" id="KW-0472">Membrane</keyword>
<sequence length="35" mass="4139">MHIFPLFVASHVFMNTICLHVLFSADWNARRGFLF</sequence>
<dbReference type="EMBL" id="GGEC01059653">
    <property type="protein sequence ID" value="MBX40137.1"/>
    <property type="molecule type" value="Transcribed_RNA"/>
</dbReference>
<protein>
    <submittedName>
        <fullName evidence="2">Uncharacterized protein</fullName>
    </submittedName>
</protein>